<keyword evidence="3" id="KW-1185">Reference proteome</keyword>
<reference evidence="3" key="1">
    <citation type="journal article" date="2019" name="Int. J. Syst. Evol. Microbiol.">
        <title>The Global Catalogue of Microorganisms (GCM) 10K type strain sequencing project: providing services to taxonomists for standard genome sequencing and annotation.</title>
        <authorList>
            <consortium name="The Broad Institute Genomics Platform"/>
            <consortium name="The Broad Institute Genome Sequencing Center for Infectious Disease"/>
            <person name="Wu L."/>
            <person name="Ma J."/>
        </authorList>
    </citation>
    <scope>NUCLEOTIDE SEQUENCE [LARGE SCALE GENOMIC DNA]</scope>
    <source>
        <strain evidence="3">CECT 8551</strain>
    </source>
</reference>
<feature type="transmembrane region" description="Helical" evidence="1">
    <location>
        <begin position="26"/>
        <end position="44"/>
    </location>
</feature>
<protein>
    <submittedName>
        <fullName evidence="2">Uncharacterized protein</fullName>
    </submittedName>
</protein>
<accession>A0ABV8ESL7</accession>
<dbReference type="RefSeq" id="WP_241295134.1">
    <property type="nucleotide sequence ID" value="NZ_JAKZGR010000008.1"/>
</dbReference>
<dbReference type="Proteomes" id="UP001595766">
    <property type="component" value="Unassembled WGS sequence"/>
</dbReference>
<keyword evidence="1" id="KW-0812">Transmembrane</keyword>
<evidence type="ECO:0000313" key="3">
    <source>
        <dbReference type="Proteomes" id="UP001595766"/>
    </source>
</evidence>
<feature type="transmembrane region" description="Helical" evidence="1">
    <location>
        <begin position="102"/>
        <end position="121"/>
    </location>
</feature>
<evidence type="ECO:0000256" key="1">
    <source>
        <dbReference type="SAM" id="Phobius"/>
    </source>
</evidence>
<proteinExistence type="predicted"/>
<evidence type="ECO:0000313" key="2">
    <source>
        <dbReference type="EMBL" id="MFC3978318.1"/>
    </source>
</evidence>
<organism evidence="2 3">
    <name type="scientific">Belliella kenyensis</name>
    <dbReference type="NCBI Taxonomy" id="1472724"/>
    <lineage>
        <taxon>Bacteria</taxon>
        <taxon>Pseudomonadati</taxon>
        <taxon>Bacteroidota</taxon>
        <taxon>Cytophagia</taxon>
        <taxon>Cytophagales</taxon>
        <taxon>Cyclobacteriaceae</taxon>
        <taxon>Belliella</taxon>
    </lineage>
</organism>
<dbReference type="EMBL" id="JBHSAV010000094">
    <property type="protein sequence ID" value="MFC3978318.1"/>
    <property type="molecule type" value="Genomic_DNA"/>
</dbReference>
<keyword evidence="1" id="KW-0472">Membrane</keyword>
<feature type="transmembrane region" description="Helical" evidence="1">
    <location>
        <begin position="127"/>
        <end position="144"/>
    </location>
</feature>
<feature type="transmembrane region" description="Helical" evidence="1">
    <location>
        <begin position="50"/>
        <end position="68"/>
    </location>
</feature>
<sequence>MSKVYFDTKNNCFEQFLLKVKRRNKGMIVLPILIVLFGFGFIFIDSIYSKLGLTILAMTVLFISIQLLQLRINLRTFENTSIVDPKNIFSIQKVYLMKEKQFNSNVLYYLFFLLGLTLTISGYRGRFYFGDIIIFSLIFIIAYFQNIKIVKKLINPILNELNKELS</sequence>
<keyword evidence="1" id="KW-1133">Transmembrane helix</keyword>
<gene>
    <name evidence="2" type="ORF">ACFOUP_18180</name>
</gene>
<comment type="caution">
    <text evidence="2">The sequence shown here is derived from an EMBL/GenBank/DDBJ whole genome shotgun (WGS) entry which is preliminary data.</text>
</comment>
<name>A0ABV8ESL7_9BACT</name>